<dbReference type="SUPFAM" id="SSF48403">
    <property type="entry name" value="Ankyrin repeat"/>
    <property type="match status" value="1"/>
</dbReference>
<keyword evidence="2 3" id="KW-0040">ANK repeat</keyword>
<dbReference type="PROSITE" id="PS50297">
    <property type="entry name" value="ANK_REP_REGION"/>
    <property type="match status" value="1"/>
</dbReference>
<feature type="repeat" description="ANK" evidence="3">
    <location>
        <begin position="450"/>
        <end position="482"/>
    </location>
</feature>
<keyword evidence="1" id="KW-0677">Repeat</keyword>
<dbReference type="SMART" id="SM00248">
    <property type="entry name" value="ANK"/>
    <property type="match status" value="3"/>
</dbReference>
<organism evidence="5">
    <name type="scientific">Vitrella brassicaformis</name>
    <dbReference type="NCBI Taxonomy" id="1169539"/>
    <lineage>
        <taxon>Eukaryota</taxon>
        <taxon>Sar</taxon>
        <taxon>Alveolata</taxon>
        <taxon>Colpodellida</taxon>
        <taxon>Vitrellaceae</taxon>
        <taxon>Vitrella</taxon>
    </lineage>
</organism>
<feature type="compositionally biased region" description="Basic and acidic residues" evidence="4">
    <location>
        <begin position="686"/>
        <end position="698"/>
    </location>
</feature>
<evidence type="ECO:0000256" key="1">
    <source>
        <dbReference type="ARBA" id="ARBA00022737"/>
    </source>
</evidence>
<feature type="compositionally biased region" description="Low complexity" evidence="4">
    <location>
        <begin position="85"/>
        <end position="98"/>
    </location>
</feature>
<proteinExistence type="predicted"/>
<feature type="compositionally biased region" description="Basic and acidic residues" evidence="4">
    <location>
        <begin position="664"/>
        <end position="676"/>
    </location>
</feature>
<reference evidence="5" key="1">
    <citation type="submission" date="2021-01" db="EMBL/GenBank/DDBJ databases">
        <authorList>
            <person name="Corre E."/>
            <person name="Pelletier E."/>
            <person name="Niang G."/>
            <person name="Scheremetjew M."/>
            <person name="Finn R."/>
            <person name="Kale V."/>
            <person name="Holt S."/>
            <person name="Cochrane G."/>
            <person name="Meng A."/>
            <person name="Brown T."/>
            <person name="Cohen L."/>
        </authorList>
    </citation>
    <scope>NUCLEOTIDE SEQUENCE</scope>
    <source>
        <strain evidence="5">CCMP3346</strain>
    </source>
</reference>
<evidence type="ECO:0000313" key="5">
    <source>
        <dbReference type="EMBL" id="CAD9071541.1"/>
    </source>
</evidence>
<evidence type="ECO:0000256" key="2">
    <source>
        <dbReference type="ARBA" id="ARBA00023043"/>
    </source>
</evidence>
<dbReference type="PANTHER" id="PTHR24123:SF141">
    <property type="entry name" value="ANKYRIN 2, ISOFORM U"/>
    <property type="match status" value="1"/>
</dbReference>
<evidence type="ECO:0000256" key="3">
    <source>
        <dbReference type="PROSITE-ProRule" id="PRU00023"/>
    </source>
</evidence>
<dbReference type="AlphaFoldDB" id="A0A7S1PDI3"/>
<gene>
    <name evidence="5" type="ORF">VBRA1451_LOCUS26624</name>
</gene>
<dbReference type="PROSITE" id="PS50088">
    <property type="entry name" value="ANK_REPEAT"/>
    <property type="match status" value="1"/>
</dbReference>
<dbReference type="PANTHER" id="PTHR24123">
    <property type="entry name" value="ANKYRIN REPEAT-CONTAINING"/>
    <property type="match status" value="1"/>
</dbReference>
<feature type="compositionally biased region" description="Basic and acidic residues" evidence="4">
    <location>
        <begin position="48"/>
        <end position="65"/>
    </location>
</feature>
<accession>A0A7S1PDI3</accession>
<feature type="region of interest" description="Disordered" evidence="4">
    <location>
        <begin position="1"/>
        <end position="102"/>
    </location>
</feature>
<name>A0A7S1PDI3_9ALVE</name>
<evidence type="ECO:0000256" key="4">
    <source>
        <dbReference type="SAM" id="MobiDB-lite"/>
    </source>
</evidence>
<dbReference type="Pfam" id="PF00023">
    <property type="entry name" value="Ank"/>
    <property type="match status" value="1"/>
</dbReference>
<dbReference type="InterPro" id="IPR036770">
    <property type="entry name" value="Ankyrin_rpt-contain_sf"/>
</dbReference>
<dbReference type="Gene3D" id="1.25.40.20">
    <property type="entry name" value="Ankyrin repeat-containing domain"/>
    <property type="match status" value="1"/>
</dbReference>
<feature type="compositionally biased region" description="Polar residues" evidence="4">
    <location>
        <begin position="624"/>
        <end position="635"/>
    </location>
</feature>
<dbReference type="InterPro" id="IPR002110">
    <property type="entry name" value="Ankyrin_rpt"/>
</dbReference>
<sequence length="708" mass="77714">MACTSSDTREATARWHQGEWKVTHDTGQLPYMPQKSTSVNEALPPAAPDKDDLGKASSSNKDDKPTSAANNKQKDQQDALAPQPATNSATNTASNNNNGAQEEEELIVTTEDEKWMLRQAPLLVDDATRKAQRLERLRRKRTQRLMGGVKRSMAKMSRVDRRMLELIKSKDPLDTSTFSSESEGDWPGYQKQANGWKFAIFFRSGRSSWVPSVVWEKTGVACVGTFTPSRAPLIVALTVCTAPKIVRYALTNEPADETDSDWSEVDSALCTTARAVFDRFFWCVEEHSQEWEDNLDTTMGEIDVLAKGQSGAGGPGIHPFVAAVLSEHLEVVEWMLDKMRVHCTAHSGWYFKRKRVGRPMANVSVVEAAIEMGNEPLTLLLLQANPDESSIQLLEKAAQANNAMGLVIRLLLTRLSPSEALSSILSRGDGATGKVVISSLTDRQLSELDLSKTPLHALAAEGDVEMIEFATGKGANVNSPLEHNGYTPLMVAATGKEHQGDKLATVLLKMCELGGKVEYKTKQENISVLHVLLQQPTAERLKAAQALFRWRCDRAKTKEELKRLESFILHKSSASRDAFHGYGRGKARQNAIASFLKICDECAASVPSEPSSKNRDRKAKLTDNKQTQTIETLQTLPAAKDKASACPQQQQGSTKSDSSSAAKGDQRKANKGDSTKADIAIQTPEDFSRSDEEDEKHAAAHANPQDEA</sequence>
<feature type="region of interest" description="Disordered" evidence="4">
    <location>
        <begin position="605"/>
        <end position="708"/>
    </location>
</feature>
<protein>
    <submittedName>
        <fullName evidence="5">Uncharacterized protein</fullName>
    </submittedName>
</protein>
<feature type="compositionally biased region" description="Polar residues" evidence="4">
    <location>
        <begin position="646"/>
        <end position="661"/>
    </location>
</feature>
<dbReference type="EMBL" id="HBGB01045245">
    <property type="protein sequence ID" value="CAD9071541.1"/>
    <property type="molecule type" value="Transcribed_RNA"/>
</dbReference>
<dbReference type="InterPro" id="IPR051165">
    <property type="entry name" value="Multifunctional_ANK_Repeat"/>
</dbReference>
<feature type="compositionally biased region" description="Basic and acidic residues" evidence="4">
    <location>
        <begin position="7"/>
        <end position="24"/>
    </location>
</feature>